<dbReference type="InterPro" id="IPR026523">
    <property type="entry name" value="PNMA"/>
</dbReference>
<dbReference type="AlphaFoldDB" id="A0A3Q2Z0M1"/>
<feature type="domain" description="Paraneoplastic antigen Ma-like N-terminal" evidence="3">
    <location>
        <begin position="2"/>
        <end position="84"/>
    </location>
</feature>
<evidence type="ECO:0000259" key="2">
    <source>
        <dbReference type="Pfam" id="PF14893"/>
    </source>
</evidence>
<dbReference type="InterPro" id="IPR048270">
    <property type="entry name" value="PNMA_C"/>
</dbReference>
<dbReference type="Ensembl" id="ENSHCOT00000017013.1">
    <property type="protein sequence ID" value="ENSHCOP00000024124.1"/>
    <property type="gene ID" value="ENSHCOG00000013197.1"/>
</dbReference>
<proteinExistence type="predicted"/>
<dbReference type="GeneTree" id="ENSGT01030000234522"/>
<dbReference type="STRING" id="109280.ENSHCOP00000024124"/>
<evidence type="ECO:0000313" key="4">
    <source>
        <dbReference type="Ensembl" id="ENSHCOP00000024124.1"/>
    </source>
</evidence>
<dbReference type="PANTHER" id="PTHR23095:SF51">
    <property type="entry name" value="PARANEOPLASTIC ANTIGEN MA1 HOMOLOG-RELATED"/>
    <property type="match status" value="1"/>
</dbReference>
<sequence length="317" mass="34815">LSLSKLQTWCSESNINPDHAVIVSIVPSDTSIVEVEEVLEAVKAFGRVRVRAQKSQLNREVLLCETRVKVDPTRVPPEILPPRGEASWKLTIRYNDTEASAQDYLAATENVFGTSESGEDLYFKFRSMQQKPNERLSDFVRRLEKVLTKAVEKGGLSHLLKDRARVEQLLRGAVDADILLLQLRLKERLSNPASFISLLSEIRSEEDLKITRQRTNSSVRRMAAAAPQALESPTVPPVGPKPNHDSTPPSRDGSQTSQSCPKGCLAGERDRKATATFASPENSNKSDGDLLAGRGLMWTELDVAGDMGQPDVNGGSA</sequence>
<feature type="region of interest" description="Disordered" evidence="1">
    <location>
        <begin position="213"/>
        <end position="291"/>
    </location>
</feature>
<dbReference type="PANTHER" id="PTHR23095">
    <property type="entry name" value="PARANEOPLASTIC ANTIGEN"/>
    <property type="match status" value="1"/>
</dbReference>
<reference evidence="4" key="2">
    <citation type="submission" date="2025-09" db="UniProtKB">
        <authorList>
            <consortium name="Ensembl"/>
        </authorList>
    </citation>
    <scope>IDENTIFICATION</scope>
</reference>
<feature type="compositionally biased region" description="Polar residues" evidence="1">
    <location>
        <begin position="276"/>
        <end position="285"/>
    </location>
</feature>
<accession>A0A3Q2Z0M1</accession>
<dbReference type="Pfam" id="PF14893">
    <property type="entry name" value="PNMA"/>
    <property type="match status" value="1"/>
</dbReference>
<dbReference type="Proteomes" id="UP000264820">
    <property type="component" value="Unplaced"/>
</dbReference>
<evidence type="ECO:0000256" key="1">
    <source>
        <dbReference type="SAM" id="MobiDB-lite"/>
    </source>
</evidence>
<name>A0A3Q2Z0M1_HIPCM</name>
<dbReference type="InterPro" id="IPR048271">
    <property type="entry name" value="PNMA_N"/>
</dbReference>
<reference evidence="4" key="1">
    <citation type="submission" date="2025-08" db="UniProtKB">
        <authorList>
            <consortium name="Ensembl"/>
        </authorList>
    </citation>
    <scope>IDENTIFICATION</scope>
</reference>
<keyword evidence="5" id="KW-1185">Reference proteome</keyword>
<evidence type="ECO:0000313" key="5">
    <source>
        <dbReference type="Proteomes" id="UP000264820"/>
    </source>
</evidence>
<dbReference type="Pfam" id="PF20846">
    <property type="entry name" value="PNMA_N"/>
    <property type="match status" value="1"/>
</dbReference>
<dbReference type="OMA" id="WCSESNI"/>
<feature type="compositionally biased region" description="Polar residues" evidence="1">
    <location>
        <begin position="245"/>
        <end position="260"/>
    </location>
</feature>
<protein>
    <submittedName>
        <fullName evidence="4">Uncharacterized protein</fullName>
    </submittedName>
</protein>
<evidence type="ECO:0000259" key="3">
    <source>
        <dbReference type="Pfam" id="PF20846"/>
    </source>
</evidence>
<feature type="domain" description="Paraneoplastic antigen Ma-like C-terminal" evidence="2">
    <location>
        <begin position="92"/>
        <end position="199"/>
    </location>
</feature>
<organism evidence="4 5">
    <name type="scientific">Hippocampus comes</name>
    <name type="common">Tiger tail seahorse</name>
    <dbReference type="NCBI Taxonomy" id="109280"/>
    <lineage>
        <taxon>Eukaryota</taxon>
        <taxon>Metazoa</taxon>
        <taxon>Chordata</taxon>
        <taxon>Craniata</taxon>
        <taxon>Vertebrata</taxon>
        <taxon>Euteleostomi</taxon>
        <taxon>Actinopterygii</taxon>
        <taxon>Neopterygii</taxon>
        <taxon>Teleostei</taxon>
        <taxon>Neoteleostei</taxon>
        <taxon>Acanthomorphata</taxon>
        <taxon>Syngnathiaria</taxon>
        <taxon>Syngnathiformes</taxon>
        <taxon>Syngnathoidei</taxon>
        <taxon>Syngnathidae</taxon>
        <taxon>Hippocampus</taxon>
    </lineage>
</organism>